<gene>
    <name evidence="1" type="ORF">ABIV_2482</name>
    <name evidence="2" type="ORF">CRV05_06085</name>
</gene>
<proteinExistence type="predicted"/>
<dbReference type="EMBL" id="CP031217">
    <property type="protein sequence ID" value="AXH13453.1"/>
    <property type="molecule type" value="Genomic_DNA"/>
</dbReference>
<sequence length="353" mass="42167">MKIGIFSPYSINPIHPRLELLYNTLSEVEEYDVDIISRDIKNIRLKTKINNFFTLGFYDLFSFSKIPKIFKYDIIYVQDMLYLWIVFFAKLCGKKVIYETLDNNVHLNYYHLAQRVTFFKRLPILLNIFSFLERMIVFNFTDKIIVNSDALNEYFKNKTEVIYYASPLEKMKQRNDSNKDIAFLYLGWFTPMKGSKEILDLVEKYPLYNFYIYGTISDRELRERVFSNKNIIHKMRMNSTELNLEIKKLLDKYYLLGFSLTKSINLSNAMQEINKDMDYMALGIPIIGNRRIPTKEKIEKGCGIYLENLEEILNYQNIRKKISEDSIKYYYKKYSISIYQNKILNIVKDIVNV</sequence>
<dbReference type="EMBL" id="PDKM01000003">
    <property type="protein sequence ID" value="RXK09949.1"/>
    <property type="molecule type" value="Genomic_DNA"/>
</dbReference>
<dbReference type="RefSeq" id="WP_114840235.1">
    <property type="nucleotide sequence ID" value="NZ_CP031217.1"/>
</dbReference>
<evidence type="ECO:0000313" key="2">
    <source>
        <dbReference type="EMBL" id="RXK09949.1"/>
    </source>
</evidence>
<evidence type="ECO:0008006" key="5">
    <source>
        <dbReference type="Google" id="ProtNLM"/>
    </source>
</evidence>
<accession>A0AAX2A6R7</accession>
<reference evidence="1 3" key="2">
    <citation type="submission" date="2018-07" db="EMBL/GenBank/DDBJ databases">
        <title>Complete genome of the Arcobacter bivalviorum type strain LMG 26154.</title>
        <authorList>
            <person name="Miller W.G."/>
            <person name="Yee E."/>
            <person name="Bono J.L."/>
        </authorList>
    </citation>
    <scope>NUCLEOTIDE SEQUENCE [LARGE SCALE GENOMIC DNA]</scope>
    <source>
        <strain evidence="1 3">LMG 26154</strain>
    </source>
</reference>
<keyword evidence="4" id="KW-1185">Reference proteome</keyword>
<dbReference type="Proteomes" id="UP000253850">
    <property type="component" value="Chromosome"/>
</dbReference>
<dbReference type="AlphaFoldDB" id="A0AAX2A6R7"/>
<protein>
    <recommendedName>
        <fullName evidence="5">Glycosyltransferase, family 1</fullName>
    </recommendedName>
</protein>
<reference evidence="2 4" key="1">
    <citation type="submission" date="2017-10" db="EMBL/GenBank/DDBJ databases">
        <title>Genomics of the genus Arcobacter.</title>
        <authorList>
            <person name="Perez-Cataluna A."/>
            <person name="Figueras M.J."/>
        </authorList>
    </citation>
    <scope>NUCLEOTIDE SEQUENCE [LARGE SCALE GENOMIC DNA]</scope>
    <source>
        <strain evidence="2 4">CECT 7835</strain>
    </source>
</reference>
<dbReference type="Proteomes" id="UP000289193">
    <property type="component" value="Unassembled WGS sequence"/>
</dbReference>
<evidence type="ECO:0000313" key="1">
    <source>
        <dbReference type="EMBL" id="AXH13453.1"/>
    </source>
</evidence>
<dbReference type="KEGG" id="hbv:ABIV_2482"/>
<dbReference type="SUPFAM" id="SSF53756">
    <property type="entry name" value="UDP-Glycosyltransferase/glycogen phosphorylase"/>
    <property type="match status" value="1"/>
</dbReference>
<organism evidence="2 4">
    <name type="scientific">Halarcobacter bivalviorum</name>
    <dbReference type="NCBI Taxonomy" id="663364"/>
    <lineage>
        <taxon>Bacteria</taxon>
        <taxon>Pseudomonadati</taxon>
        <taxon>Campylobacterota</taxon>
        <taxon>Epsilonproteobacteria</taxon>
        <taxon>Campylobacterales</taxon>
        <taxon>Arcobacteraceae</taxon>
        <taxon>Halarcobacter</taxon>
    </lineage>
</organism>
<name>A0AAX2A6R7_9BACT</name>
<dbReference type="Gene3D" id="3.40.50.2000">
    <property type="entry name" value="Glycogen Phosphorylase B"/>
    <property type="match status" value="2"/>
</dbReference>
<evidence type="ECO:0000313" key="4">
    <source>
        <dbReference type="Proteomes" id="UP000289193"/>
    </source>
</evidence>
<evidence type="ECO:0000313" key="3">
    <source>
        <dbReference type="Proteomes" id="UP000253850"/>
    </source>
</evidence>